<organism evidence="1 2">
    <name type="scientific">Candidatus Methanogaster sp</name>
    <dbReference type="NCBI Taxonomy" id="3386292"/>
    <lineage>
        <taxon>Archaea</taxon>
        <taxon>Methanobacteriati</taxon>
        <taxon>Methanobacteriota</taxon>
        <taxon>Stenosarchaea group</taxon>
        <taxon>Methanomicrobia</taxon>
        <taxon>Methanosarcinales</taxon>
        <taxon>ANME-2 cluster</taxon>
        <taxon>Candidatus Methanogasteraceae</taxon>
        <taxon>Candidatus Methanogaster</taxon>
    </lineage>
</organism>
<evidence type="ECO:0000313" key="1">
    <source>
        <dbReference type="EMBL" id="PXF58715.1"/>
    </source>
</evidence>
<reference evidence="1" key="1">
    <citation type="submission" date="2018-01" db="EMBL/GenBank/DDBJ databases">
        <authorList>
            <person name="Krukenberg V."/>
        </authorList>
    </citation>
    <scope>NUCLEOTIDE SEQUENCE</scope>
    <source>
        <strain evidence="1">E20ANME2</strain>
    </source>
</reference>
<name>A0AC61L070_9EURY</name>
<accession>A0AC61L070</accession>
<comment type="caution">
    <text evidence="1">The sequence shown here is derived from an EMBL/GenBank/DDBJ whole genome shotgun (WGS) entry which is preliminary data.</text>
</comment>
<gene>
    <name evidence="1" type="ORF">C4B59_12860</name>
</gene>
<protein>
    <submittedName>
        <fullName evidence="1">Oxidoreductase</fullName>
    </submittedName>
</protein>
<proteinExistence type="predicted"/>
<dbReference type="Proteomes" id="UP000248329">
    <property type="component" value="Unassembled WGS sequence"/>
</dbReference>
<sequence length="311" mass="33924">MKVGVIGVGAMGQHHARVYHEMDDVELIGVSDVDRLRAEEIAAMHGVQAFTDYKKLLSCDLDAVSVAVPTTLHKTVAMDVINDGVHLLVEKPIASTVEDADEMLSAAKDAGVRLMVGHIERYNPAVAKLKEIIDSGLLGDIVSMSARRVGPHNPRIRDVGIIMDLGVHDIDTISYLYNAKAKSVYAIAGNGLLDSHENHAGILMQFGTGRAGMIDVNWLTPHKVRRLTAVGTEGVAYLDYISQTVELHDGDWIRSAKIEEKEPLANELEYFIGTVGGQRSRIFEDDGRYVLKTALAAIRSYREGQLVGVEG</sequence>
<evidence type="ECO:0000313" key="2">
    <source>
        <dbReference type="Proteomes" id="UP000248329"/>
    </source>
</evidence>
<dbReference type="EMBL" id="PQXF01000033">
    <property type="protein sequence ID" value="PXF58715.1"/>
    <property type="molecule type" value="Genomic_DNA"/>
</dbReference>